<reference evidence="3" key="1">
    <citation type="submission" date="2025-08" db="UniProtKB">
        <authorList>
            <consortium name="RefSeq"/>
        </authorList>
    </citation>
    <scope>IDENTIFICATION</scope>
    <source>
        <tissue evidence="3">Seedling</tissue>
    </source>
</reference>
<dbReference type="GeneID" id="107413673"/>
<evidence type="ECO:0000313" key="3">
    <source>
        <dbReference type="RefSeq" id="XP_048325539.1"/>
    </source>
</evidence>
<evidence type="ECO:0000256" key="1">
    <source>
        <dbReference type="SAM" id="MobiDB-lite"/>
    </source>
</evidence>
<organism evidence="2 3">
    <name type="scientific">Ziziphus jujuba</name>
    <name type="common">Chinese jujube</name>
    <name type="synonym">Ziziphus sativa</name>
    <dbReference type="NCBI Taxonomy" id="326968"/>
    <lineage>
        <taxon>Eukaryota</taxon>
        <taxon>Viridiplantae</taxon>
        <taxon>Streptophyta</taxon>
        <taxon>Embryophyta</taxon>
        <taxon>Tracheophyta</taxon>
        <taxon>Spermatophyta</taxon>
        <taxon>Magnoliopsida</taxon>
        <taxon>eudicotyledons</taxon>
        <taxon>Gunneridae</taxon>
        <taxon>Pentapetalae</taxon>
        <taxon>rosids</taxon>
        <taxon>fabids</taxon>
        <taxon>Rosales</taxon>
        <taxon>Rhamnaceae</taxon>
        <taxon>Paliureae</taxon>
        <taxon>Ziziphus</taxon>
    </lineage>
</organism>
<feature type="compositionally biased region" description="Low complexity" evidence="1">
    <location>
        <begin position="425"/>
        <end position="450"/>
    </location>
</feature>
<feature type="region of interest" description="Disordered" evidence="1">
    <location>
        <begin position="468"/>
        <end position="493"/>
    </location>
</feature>
<dbReference type="PANTHER" id="PTHR33737">
    <property type="entry name" value="OS05G0121800 PROTEIN"/>
    <property type="match status" value="1"/>
</dbReference>
<keyword evidence="2" id="KW-1185">Reference proteome</keyword>
<name>A0ABM3ICE3_ZIZJJ</name>
<dbReference type="PANTHER" id="PTHR33737:SF23">
    <property type="entry name" value="DUF3741 DOMAIN-CONTAINING PROTEIN"/>
    <property type="match status" value="1"/>
</dbReference>
<proteinExistence type="predicted"/>
<accession>A0ABM3ICE3</accession>
<gene>
    <name evidence="3" type="primary">LOC107413673</name>
</gene>
<sequence>MASEYDSQRFHFPAIADERKKLDGFTLFDTGSPQDMKKPATMLEHENLEGLQAEDKYGIRRSLAWDSAFFTSPGVLEPEELFQTVNYHAMDDALDILGHEKEVLLPSQSLEPESTNIIDMCDLRKSLAWDNAFFTNSGVLDPEELSIVNQGFKKRGTSLPRIQEDVWRSTESNSTIESGTSSLSSLEIDLFEDMKASMHKYTSASDLAASSLKLLRGESNINLHSKCTSIHASKELGATSRTRMDMPISRRPSTKPHRVEKSKGSSVAVASQKKLSAGSGEINSSSSPKPPKILDRVKQIPASTKSVANVVKDGKPAPTKKASSVASVVKDGKPGSGHYLTMMRKPCPEDTIVECSSTPSPKSSSSCFPAAASSSSSHLISSRKKMYSTQANFVVNGSTLRTPVRCTMRSKSDLESSRDQTYLLSMPKSSSFTSPDSSLDGWSSESSSASVNQRANNPKVVMSHTFKPVSPESISSQHSASEKHVHNQPCIGPVGHENLDIGLPNQQSKQIQLETGSLPTSSPKNIKPSGLRLPSPKIGFFDVQEDYSLQTAEGISQFFCGKQSSESRVGSGINNPNGTANQARYSKLHPSRALTWTSKQNVCQPAIHVRPTHSAQIEEVQNASVDEHAEEDTIKNCSTMTFKDENDLPCKTCYKDRLGTEKVGSKDDEAADFVIRTKAENEGTKGSARNNKGRKHVESTLYRPIKKSLNEYELPNSKFPRDYPYQIYDKENIYRFKDEVDGISRHIGAFKLGNNAV</sequence>
<feature type="region of interest" description="Disordered" evidence="1">
    <location>
        <begin position="234"/>
        <end position="293"/>
    </location>
</feature>
<feature type="compositionally biased region" description="Low complexity" evidence="1">
    <location>
        <begin position="276"/>
        <end position="287"/>
    </location>
</feature>
<feature type="region of interest" description="Disordered" evidence="1">
    <location>
        <begin position="425"/>
        <end position="455"/>
    </location>
</feature>
<dbReference type="RefSeq" id="XP_048325539.1">
    <property type="nucleotide sequence ID" value="XM_048469582.2"/>
</dbReference>
<protein>
    <submittedName>
        <fullName evidence="3">Uncharacterized protein LOC107413673 isoform X1</fullName>
    </submittedName>
</protein>
<evidence type="ECO:0000313" key="2">
    <source>
        <dbReference type="Proteomes" id="UP001652623"/>
    </source>
</evidence>
<dbReference type="Proteomes" id="UP001652623">
    <property type="component" value="Chromosome 8"/>
</dbReference>
<dbReference type="InterPro" id="IPR045882">
    <property type="entry name" value="GPT1/2"/>
</dbReference>